<name>A0A835Q9E5_VANPL</name>
<dbReference type="EMBL" id="JADCNM010000009">
    <property type="protein sequence ID" value="KAG0468891.1"/>
    <property type="molecule type" value="Genomic_DNA"/>
</dbReference>
<accession>A0A835Q9E5</accession>
<evidence type="ECO:0000313" key="2">
    <source>
        <dbReference type="Proteomes" id="UP000639772"/>
    </source>
</evidence>
<proteinExistence type="predicted"/>
<sequence length="142" mass="15968">MEVFGKARDGESIMEKSPIESFNGAKSNTSNVCVDYDIISSQVLGGDRWTLVGFWAWKSWWVQVLQLLPSLGTSNLESIGKGPLWPHFLEQGLDLWIPQFEHAKGCGRGKQLFTHSQRMELEQQAGGDTSIQALWETLTRTL</sequence>
<dbReference type="AlphaFoldDB" id="A0A835Q9E5"/>
<dbReference type="Proteomes" id="UP000639772">
    <property type="component" value="Chromosome 9"/>
</dbReference>
<organism evidence="1 2">
    <name type="scientific">Vanilla planifolia</name>
    <name type="common">Vanilla</name>
    <dbReference type="NCBI Taxonomy" id="51239"/>
    <lineage>
        <taxon>Eukaryota</taxon>
        <taxon>Viridiplantae</taxon>
        <taxon>Streptophyta</taxon>
        <taxon>Embryophyta</taxon>
        <taxon>Tracheophyta</taxon>
        <taxon>Spermatophyta</taxon>
        <taxon>Magnoliopsida</taxon>
        <taxon>Liliopsida</taxon>
        <taxon>Asparagales</taxon>
        <taxon>Orchidaceae</taxon>
        <taxon>Vanilloideae</taxon>
        <taxon>Vanilleae</taxon>
        <taxon>Vanilla</taxon>
    </lineage>
</organism>
<protein>
    <submittedName>
        <fullName evidence="1">Uncharacterized protein</fullName>
    </submittedName>
</protein>
<comment type="caution">
    <text evidence="1">The sequence shown here is derived from an EMBL/GenBank/DDBJ whole genome shotgun (WGS) entry which is preliminary data.</text>
</comment>
<gene>
    <name evidence="1" type="ORF">HPP92_018219</name>
</gene>
<reference evidence="1 2" key="1">
    <citation type="journal article" date="2020" name="Nat. Food">
        <title>A phased Vanilla planifolia genome enables genetic improvement of flavour and production.</title>
        <authorList>
            <person name="Hasing T."/>
            <person name="Tang H."/>
            <person name="Brym M."/>
            <person name="Khazi F."/>
            <person name="Huang T."/>
            <person name="Chambers A.H."/>
        </authorList>
    </citation>
    <scope>NUCLEOTIDE SEQUENCE [LARGE SCALE GENOMIC DNA]</scope>
    <source>
        <tissue evidence="1">Leaf</tissue>
    </source>
</reference>
<evidence type="ECO:0000313" key="1">
    <source>
        <dbReference type="EMBL" id="KAG0468891.1"/>
    </source>
</evidence>